<name>A0ABW6MTX2_9ACTN</name>
<dbReference type="EC" id="4.2.1.24" evidence="4"/>
<feature type="compositionally biased region" description="Polar residues" evidence="11">
    <location>
        <begin position="161"/>
        <end position="180"/>
    </location>
</feature>
<reference evidence="12 13" key="1">
    <citation type="submission" date="2024-10" db="EMBL/GenBank/DDBJ databases">
        <title>The Natural Products Discovery Center: Release of the First 8490 Sequenced Strains for Exploring Actinobacteria Biosynthetic Diversity.</title>
        <authorList>
            <person name="Kalkreuter E."/>
            <person name="Kautsar S.A."/>
            <person name="Yang D."/>
            <person name="Bader C.D."/>
            <person name="Teijaro C.N."/>
            <person name="Fluegel L."/>
            <person name="Davis C.M."/>
            <person name="Simpson J.R."/>
            <person name="Lauterbach L."/>
            <person name="Steele A.D."/>
            <person name="Gui C."/>
            <person name="Meng S."/>
            <person name="Li G."/>
            <person name="Viehrig K."/>
            <person name="Ye F."/>
            <person name="Su P."/>
            <person name="Kiefer A.F."/>
            <person name="Nichols A."/>
            <person name="Cepeda A.J."/>
            <person name="Yan W."/>
            <person name="Fan B."/>
            <person name="Jiang Y."/>
            <person name="Adhikari A."/>
            <person name="Zheng C.-J."/>
            <person name="Schuster L."/>
            <person name="Cowan T.M."/>
            <person name="Smanski M.J."/>
            <person name="Chevrette M.G."/>
            <person name="De Carvalho L.P.S."/>
            <person name="Shen B."/>
        </authorList>
    </citation>
    <scope>NUCLEOTIDE SEQUENCE [LARGE SCALE GENOMIC DNA]</scope>
    <source>
        <strain evidence="12 13">NPDC005497</strain>
    </source>
</reference>
<feature type="compositionally biased region" description="Low complexity" evidence="11">
    <location>
        <begin position="145"/>
        <end position="160"/>
    </location>
</feature>
<dbReference type="SMART" id="SM01004">
    <property type="entry name" value="ALAD"/>
    <property type="match status" value="1"/>
</dbReference>
<evidence type="ECO:0000256" key="5">
    <source>
        <dbReference type="ARBA" id="ARBA00020771"/>
    </source>
</evidence>
<evidence type="ECO:0000256" key="8">
    <source>
        <dbReference type="ARBA" id="ARBA00023244"/>
    </source>
</evidence>
<dbReference type="EMBL" id="JBIAJP010000003">
    <property type="protein sequence ID" value="MFF0004475.1"/>
    <property type="molecule type" value="Genomic_DNA"/>
</dbReference>
<evidence type="ECO:0000256" key="10">
    <source>
        <dbReference type="ARBA" id="ARBA00047651"/>
    </source>
</evidence>
<comment type="catalytic activity">
    <reaction evidence="10">
        <text>2 5-aminolevulinate = porphobilinogen + 2 H2O + H(+)</text>
        <dbReference type="Rhea" id="RHEA:24064"/>
        <dbReference type="ChEBI" id="CHEBI:15377"/>
        <dbReference type="ChEBI" id="CHEBI:15378"/>
        <dbReference type="ChEBI" id="CHEBI:58126"/>
        <dbReference type="ChEBI" id="CHEBI:356416"/>
        <dbReference type="EC" id="4.2.1.24"/>
    </reaction>
</comment>
<evidence type="ECO:0000256" key="2">
    <source>
        <dbReference type="ARBA" id="ARBA00008055"/>
    </source>
</evidence>
<dbReference type="RefSeq" id="WP_362045131.1">
    <property type="nucleotide sequence ID" value="NZ_JBEXVS010000032.1"/>
</dbReference>
<comment type="subunit">
    <text evidence="3">Homooctamer.</text>
</comment>
<evidence type="ECO:0000256" key="4">
    <source>
        <dbReference type="ARBA" id="ARBA00012053"/>
    </source>
</evidence>
<comment type="caution">
    <text evidence="12">The sequence shown here is derived from an EMBL/GenBank/DDBJ whole genome shotgun (WGS) entry which is preliminary data.</text>
</comment>
<evidence type="ECO:0000313" key="12">
    <source>
        <dbReference type="EMBL" id="MFF0004475.1"/>
    </source>
</evidence>
<sequence>MEPQARYAAVRRFLEGPPLDPADLSMVLLVTEEESDRPMPTLTVAQLPARVRQAKQLGIRSVKIFAESTQRDAAGEFSVVPDALMARAVRTAKDAEPEIAVMTETCLCSNTPASTCWSATNRPRRWTSPYRRRSSTCCCACNRSTGWPTSSSPTTSTWSGASVTRSMSSTGARSWNTDPP</sequence>
<keyword evidence="6" id="KW-0350">Heme biosynthesis</keyword>
<keyword evidence="13" id="KW-1185">Reference proteome</keyword>
<organism evidence="12 13">
    <name type="scientific">Streptomyces tibetensis</name>
    <dbReference type="NCBI Taxonomy" id="2382123"/>
    <lineage>
        <taxon>Bacteria</taxon>
        <taxon>Bacillati</taxon>
        <taxon>Actinomycetota</taxon>
        <taxon>Actinomycetes</taxon>
        <taxon>Kitasatosporales</taxon>
        <taxon>Streptomycetaceae</taxon>
        <taxon>Streptomyces</taxon>
    </lineage>
</organism>
<proteinExistence type="inferred from homology"/>
<gene>
    <name evidence="12" type="ORF">ACFYQT_13690</name>
</gene>
<evidence type="ECO:0000313" key="13">
    <source>
        <dbReference type="Proteomes" id="UP001601422"/>
    </source>
</evidence>
<evidence type="ECO:0000256" key="11">
    <source>
        <dbReference type="SAM" id="MobiDB-lite"/>
    </source>
</evidence>
<evidence type="ECO:0000256" key="6">
    <source>
        <dbReference type="ARBA" id="ARBA00023133"/>
    </source>
</evidence>
<protein>
    <recommendedName>
        <fullName evidence="5">Delta-aminolevulinic acid dehydratase</fullName>
        <ecNumber evidence="4">4.2.1.24</ecNumber>
    </recommendedName>
    <alternativeName>
        <fullName evidence="9">Porphobilinogen synthase</fullName>
    </alternativeName>
</protein>
<evidence type="ECO:0000256" key="1">
    <source>
        <dbReference type="ARBA" id="ARBA00004694"/>
    </source>
</evidence>
<keyword evidence="7" id="KW-0456">Lyase</keyword>
<dbReference type="InterPro" id="IPR013785">
    <property type="entry name" value="Aldolase_TIM"/>
</dbReference>
<dbReference type="Gene3D" id="3.20.20.70">
    <property type="entry name" value="Aldolase class I"/>
    <property type="match status" value="1"/>
</dbReference>
<dbReference type="SUPFAM" id="SSF51569">
    <property type="entry name" value="Aldolase"/>
    <property type="match status" value="1"/>
</dbReference>
<evidence type="ECO:0000256" key="3">
    <source>
        <dbReference type="ARBA" id="ARBA00011823"/>
    </source>
</evidence>
<feature type="region of interest" description="Disordered" evidence="11">
    <location>
        <begin position="145"/>
        <end position="180"/>
    </location>
</feature>
<comment type="similarity">
    <text evidence="2">Belongs to the ALAD family.</text>
</comment>
<comment type="pathway">
    <text evidence="1">Porphyrin-containing compound metabolism; protoporphyrin-IX biosynthesis; coproporphyrinogen-III from 5-aminolevulinate: step 1/4.</text>
</comment>
<dbReference type="InterPro" id="IPR001731">
    <property type="entry name" value="ALAD"/>
</dbReference>
<keyword evidence="8" id="KW-0627">Porphyrin biosynthesis</keyword>
<evidence type="ECO:0000256" key="7">
    <source>
        <dbReference type="ARBA" id="ARBA00023239"/>
    </source>
</evidence>
<accession>A0ABW6MTX2</accession>
<dbReference type="Pfam" id="PF00490">
    <property type="entry name" value="ALAD"/>
    <property type="match status" value="1"/>
</dbReference>
<evidence type="ECO:0000256" key="9">
    <source>
        <dbReference type="ARBA" id="ARBA00032837"/>
    </source>
</evidence>
<dbReference type="Proteomes" id="UP001601422">
    <property type="component" value="Unassembled WGS sequence"/>
</dbReference>